<accession>A0A3R7PLF1</accession>
<dbReference type="STRING" id="6689.A0A3R7PLF1"/>
<dbReference type="InterPro" id="IPR051320">
    <property type="entry name" value="Viral_Replic_Matur_Polypro"/>
</dbReference>
<evidence type="ECO:0000313" key="3">
    <source>
        <dbReference type="Proteomes" id="UP000283509"/>
    </source>
</evidence>
<evidence type="ECO:0000313" key="2">
    <source>
        <dbReference type="EMBL" id="ROT75674.1"/>
    </source>
</evidence>
<dbReference type="InterPro" id="IPR043128">
    <property type="entry name" value="Rev_trsase/Diguanyl_cyclase"/>
</dbReference>
<dbReference type="PROSITE" id="PS50878">
    <property type="entry name" value="RT_POL"/>
    <property type="match status" value="1"/>
</dbReference>
<dbReference type="SUPFAM" id="SSF56672">
    <property type="entry name" value="DNA/RNA polymerases"/>
    <property type="match status" value="1"/>
</dbReference>
<dbReference type="Gene3D" id="3.30.70.270">
    <property type="match status" value="1"/>
</dbReference>
<organism evidence="2 3">
    <name type="scientific">Penaeus vannamei</name>
    <name type="common">Whiteleg shrimp</name>
    <name type="synonym">Litopenaeus vannamei</name>
    <dbReference type="NCBI Taxonomy" id="6689"/>
    <lineage>
        <taxon>Eukaryota</taxon>
        <taxon>Metazoa</taxon>
        <taxon>Ecdysozoa</taxon>
        <taxon>Arthropoda</taxon>
        <taxon>Crustacea</taxon>
        <taxon>Multicrustacea</taxon>
        <taxon>Malacostraca</taxon>
        <taxon>Eumalacostraca</taxon>
        <taxon>Eucarida</taxon>
        <taxon>Decapoda</taxon>
        <taxon>Dendrobranchiata</taxon>
        <taxon>Penaeoidea</taxon>
        <taxon>Penaeidae</taxon>
        <taxon>Penaeus</taxon>
    </lineage>
</organism>
<reference evidence="2 3" key="1">
    <citation type="submission" date="2018-04" db="EMBL/GenBank/DDBJ databases">
        <authorList>
            <person name="Zhang X."/>
            <person name="Yuan J."/>
            <person name="Li F."/>
            <person name="Xiang J."/>
        </authorList>
    </citation>
    <scope>NUCLEOTIDE SEQUENCE [LARGE SCALE GENOMIC DNA]</scope>
    <source>
        <tissue evidence="2">Muscle</tissue>
    </source>
</reference>
<dbReference type="EMBL" id="QCYY01001747">
    <property type="protein sequence ID" value="ROT75674.1"/>
    <property type="molecule type" value="Genomic_DNA"/>
</dbReference>
<dbReference type="InterPro" id="IPR000477">
    <property type="entry name" value="RT_dom"/>
</dbReference>
<dbReference type="PANTHER" id="PTHR33064">
    <property type="entry name" value="POL PROTEIN"/>
    <property type="match status" value="1"/>
</dbReference>
<sequence length="385" mass="40767">MNFLTADLEGVRCYLDDLVVWSSSWEDHLVRLRALFSTLAEANLTVNLKKSEFGHAHVVFLGHVVGQGQLAPVAAKIEAVQKYPAPSTRKSLMRFIGLADPFLCRHAMPSRGREERFPVPVIPEMATRPPVPFIRSGIAVNFSTLWQVLFGVIAAALAAPVPDEKVVAVHGAVAPAALTYGAHALTHAVAPGAVSYAAPALTHAVAPAAVSYAAPAVHHAVAPAAVSYAAPAVHHAVAPAAVSYAAPAVHHAVAPAVAYAAPTPVALPPAEVKVPVTRTHVEVPVHQKVHYGTQNYVAGATTTIHKPSLAAPAIAPPSTLLAKVTHNAPELTIQRQEVPVEKHTPNFVDTPYHAGTIVKYTEPEVREVKPSMLPQPPWSRLTTKP</sequence>
<feature type="domain" description="Reverse transcriptase" evidence="1">
    <location>
        <begin position="1"/>
        <end position="65"/>
    </location>
</feature>
<dbReference type="OrthoDB" id="6380427at2759"/>
<dbReference type="PANTHER" id="PTHR33064:SF29">
    <property type="entry name" value="PEPTIDASE A2 DOMAIN-CONTAINING PROTEIN-RELATED"/>
    <property type="match status" value="1"/>
</dbReference>
<comment type="caution">
    <text evidence="2">The sequence shown here is derived from an EMBL/GenBank/DDBJ whole genome shotgun (WGS) entry which is preliminary data.</text>
</comment>
<gene>
    <name evidence="2" type="ORF">C7M84_005780</name>
</gene>
<dbReference type="Pfam" id="PF00078">
    <property type="entry name" value="RVT_1"/>
    <property type="match status" value="1"/>
</dbReference>
<proteinExistence type="predicted"/>
<evidence type="ECO:0000259" key="1">
    <source>
        <dbReference type="PROSITE" id="PS50878"/>
    </source>
</evidence>
<protein>
    <recommendedName>
        <fullName evidence="1">Reverse transcriptase domain-containing protein</fullName>
    </recommendedName>
</protein>
<name>A0A3R7PLF1_PENVA</name>
<reference evidence="2 3" key="2">
    <citation type="submission" date="2019-01" db="EMBL/GenBank/DDBJ databases">
        <title>The decoding of complex shrimp genome reveals the adaptation for benthos swimmer, frequently molting mechanism and breeding impact on genome.</title>
        <authorList>
            <person name="Sun Y."/>
            <person name="Gao Y."/>
            <person name="Yu Y."/>
        </authorList>
    </citation>
    <scope>NUCLEOTIDE SEQUENCE [LARGE SCALE GENOMIC DNA]</scope>
    <source>
        <tissue evidence="2">Muscle</tissue>
    </source>
</reference>
<dbReference type="Proteomes" id="UP000283509">
    <property type="component" value="Unassembled WGS sequence"/>
</dbReference>
<dbReference type="GO" id="GO:0071897">
    <property type="term" value="P:DNA biosynthetic process"/>
    <property type="evidence" value="ECO:0007669"/>
    <property type="project" value="UniProtKB-ARBA"/>
</dbReference>
<dbReference type="InterPro" id="IPR043502">
    <property type="entry name" value="DNA/RNA_pol_sf"/>
</dbReference>
<dbReference type="AlphaFoldDB" id="A0A3R7PLF1"/>
<keyword evidence="3" id="KW-1185">Reference proteome</keyword>